<feature type="compositionally biased region" description="Low complexity" evidence="1">
    <location>
        <begin position="1071"/>
        <end position="1123"/>
    </location>
</feature>
<feature type="compositionally biased region" description="Acidic residues" evidence="1">
    <location>
        <begin position="691"/>
        <end position="704"/>
    </location>
</feature>
<feature type="compositionally biased region" description="Basic and acidic residues" evidence="1">
    <location>
        <begin position="631"/>
        <end position="656"/>
    </location>
</feature>
<feature type="region of interest" description="Disordered" evidence="1">
    <location>
        <begin position="335"/>
        <end position="357"/>
    </location>
</feature>
<feature type="compositionally biased region" description="Basic residues" evidence="1">
    <location>
        <begin position="1056"/>
        <end position="1066"/>
    </location>
</feature>
<dbReference type="VEuPathDB" id="ToxoDB:BESB_061980"/>
<evidence type="ECO:0000313" key="4">
    <source>
        <dbReference type="Proteomes" id="UP000224006"/>
    </source>
</evidence>
<evidence type="ECO:0000313" key="3">
    <source>
        <dbReference type="EMBL" id="PFH35311.1"/>
    </source>
</evidence>
<feature type="region of interest" description="Disordered" evidence="1">
    <location>
        <begin position="272"/>
        <end position="292"/>
    </location>
</feature>
<reference evidence="3 4" key="1">
    <citation type="submission" date="2017-09" db="EMBL/GenBank/DDBJ databases">
        <title>Genome sequencing of Besnoitia besnoiti strain Bb-Ger1.</title>
        <authorList>
            <person name="Schares G."/>
            <person name="Venepally P."/>
            <person name="Lorenzi H.A."/>
        </authorList>
    </citation>
    <scope>NUCLEOTIDE SEQUENCE [LARGE SCALE GENOMIC DNA]</scope>
    <source>
        <strain evidence="3 4">Bb-Ger1</strain>
    </source>
</reference>
<feature type="region of interest" description="Disordered" evidence="1">
    <location>
        <begin position="82"/>
        <end position="135"/>
    </location>
</feature>
<feature type="domain" description="TFIIS central" evidence="2">
    <location>
        <begin position="833"/>
        <end position="1012"/>
    </location>
</feature>
<dbReference type="PROSITE" id="PS51321">
    <property type="entry name" value="TFIIS_CENTRAL"/>
    <property type="match status" value="1"/>
</dbReference>
<dbReference type="Gene3D" id="1.10.472.30">
    <property type="entry name" value="Transcription elongation factor S-II, central domain"/>
    <property type="match status" value="1"/>
</dbReference>
<evidence type="ECO:0000259" key="2">
    <source>
        <dbReference type="PROSITE" id="PS51321"/>
    </source>
</evidence>
<dbReference type="EMBL" id="NWUJ01000005">
    <property type="protein sequence ID" value="PFH35311.1"/>
    <property type="molecule type" value="Genomic_DNA"/>
</dbReference>
<dbReference type="Proteomes" id="UP000224006">
    <property type="component" value="Chromosome V"/>
</dbReference>
<feature type="region of interest" description="Disordered" evidence="1">
    <location>
        <begin position="1179"/>
        <end position="1329"/>
    </location>
</feature>
<dbReference type="SMART" id="SM00510">
    <property type="entry name" value="TFS2M"/>
    <property type="match status" value="1"/>
</dbReference>
<dbReference type="InterPro" id="IPR043151">
    <property type="entry name" value="BAH_sf"/>
</dbReference>
<feature type="compositionally biased region" description="Low complexity" evidence="1">
    <location>
        <begin position="844"/>
        <end position="873"/>
    </location>
</feature>
<feature type="compositionally biased region" description="Gly residues" evidence="1">
    <location>
        <begin position="1131"/>
        <end position="1143"/>
    </location>
</feature>
<name>A0A2A9MGB1_BESBE</name>
<accession>A0A2A9MGB1</accession>
<feature type="compositionally biased region" description="Basic and acidic residues" evidence="1">
    <location>
        <begin position="577"/>
        <end position="606"/>
    </location>
</feature>
<dbReference type="GeneID" id="40311126"/>
<organism evidence="3 4">
    <name type="scientific">Besnoitia besnoiti</name>
    <name type="common">Apicomplexan protozoan</name>
    <dbReference type="NCBI Taxonomy" id="94643"/>
    <lineage>
        <taxon>Eukaryota</taxon>
        <taxon>Sar</taxon>
        <taxon>Alveolata</taxon>
        <taxon>Apicomplexa</taxon>
        <taxon>Conoidasida</taxon>
        <taxon>Coccidia</taxon>
        <taxon>Eucoccidiorida</taxon>
        <taxon>Eimeriorina</taxon>
        <taxon>Sarcocystidae</taxon>
        <taxon>Besnoitia</taxon>
    </lineage>
</organism>
<dbReference type="SUPFAM" id="SSF46942">
    <property type="entry name" value="Elongation factor TFIIS domain 2"/>
    <property type="match status" value="1"/>
</dbReference>
<dbReference type="Gene3D" id="2.30.30.490">
    <property type="match status" value="1"/>
</dbReference>
<comment type="caution">
    <text evidence="3">The sequence shown here is derived from an EMBL/GenBank/DDBJ whole genome shotgun (WGS) entry which is preliminary data.</text>
</comment>
<dbReference type="STRING" id="94643.A0A2A9MGB1"/>
<feature type="compositionally biased region" description="Basic and acidic residues" evidence="1">
    <location>
        <begin position="713"/>
        <end position="724"/>
    </location>
</feature>
<feature type="region of interest" description="Disordered" evidence="1">
    <location>
        <begin position="844"/>
        <end position="907"/>
    </location>
</feature>
<dbReference type="InterPro" id="IPR036575">
    <property type="entry name" value="TFIIS_cen_dom_sf"/>
</dbReference>
<proteinExistence type="predicted"/>
<dbReference type="InterPro" id="IPR003618">
    <property type="entry name" value="TFIIS_cen_dom"/>
</dbReference>
<feature type="compositionally biased region" description="Low complexity" evidence="1">
    <location>
        <begin position="281"/>
        <end position="292"/>
    </location>
</feature>
<dbReference type="Pfam" id="PF07500">
    <property type="entry name" value="TFIIS_M"/>
    <property type="match status" value="1"/>
</dbReference>
<gene>
    <name evidence="3" type="ORF">BESB_061980</name>
</gene>
<feature type="compositionally biased region" description="Low complexity" evidence="1">
    <location>
        <begin position="757"/>
        <end position="810"/>
    </location>
</feature>
<feature type="compositionally biased region" description="Low complexity" evidence="1">
    <location>
        <begin position="665"/>
        <end position="679"/>
    </location>
</feature>
<sequence length="1391" mass="145157">MQTEAPSSVHFVAGQAQLPLQYVARSSSPPMIPGGLAAGPSIPGQPAAVSLQAPYAAPQQLEVPMLGSQNYGCQVAPARELLPPGFRPERDLPPAESGGTDGPEVEDLTGPTLEAPESPSSPPSPGEVAGSGRGARSPPVCLFQLAGETFYLGDWVRLKSSGERDWVAQIVAYFPGSDASDLGDGAEDADGESGGGGRILCRWGWDPRDLRKEACPALPLQSYSRFEVIPAINFCDENPIQSIKAKVRVERYEKWRLRTSYPPLVRCAADEEDEEKHAARESAGAASAPEEAGRAGMPSVLFFRHCHEIETGFHPSLLADVYRFKGISRSLSAAAASPTTGDSPIPQLPSPGSAAEFPGGVAKAPVIDLCAEEGEQGSALATGSGVPEGGGSRSAVPAYRRYQCARNPDVRHFFCCHCQSTFAPPDDISPPAWPEGEAGGGPGSHGPAASYHPALVAPAGGTSPPLPELELLPLAEFLQSTDEAPVRVLAPAQLPFVWRRFPAEGDFTILCWKCKGKRRRKREGVTEKLKPRRESETPRAERKSGVVSRRKRRDDSADEVDAAGGDARRGGASGGEKGPRSESQQRDAGRLLKKTLSERQDKEEGSPSRAQKRRREAEGEAATGSASENARSGDDTDAEKTTQESRKRQDGTEAERGRKRRKAARGVARAAAAAMAAEASSSSDAGQKEDSDGDFVAESDEESGGEGVQPEHAPTEDRDHEKSKRPVRQGGSTGHADGLSAPFLSRKVRKDGGMTNGASTAGASTAGASTAGASAATASGSRVKASAATSSRRPSSGAAASSVAASAGVPRKPASTDWHAGNQARVDRLAEAFRLGIRELAQEAKAAAAGAGRAKASATPGAAAKEEVAPVVKVQDDGGAAAESRTGDSASSESTDGGAKASETEDPVARMLRGLRFSTGEACAKAVNAAFMSQHRTLNSRRQKQRFFELLSNLKRENNQELRKKVLTGQISVNRLVTMESAELAPSFVRKEREEERERHFRQAVLLHETPVTALARLRKTHKGIEPVLEDSDFLQSSPPASEPAPPVIAVEKGRQGKAKHKRERVRLHESGSSSSSGGSSDSSDGATSDGEESGSGTSSSSYDSSDDSASSSSDSDFGGDSSPSRKRAEGGGADESGGGVVGASGPATDAPEGSQDAAAACRVQEQLASLKRLFSQAAPGVGASPGSEDHGAGGDGVSVQSETSAGDAKGSEGGGERGASQRPRQPRERRVVFAGQTRSADGGGGKGISTKSRRRRHLLAHTSASGAPGAAVPHLPRLPELLPNQAAGDESPQQRGGGGKEAGRKDPAGARGGRQSSASTNLGVPLDCSTFSPEACKERVRQLLESVPAVGTQAPPARATPLLDYRAVVGSMLRYLNVALDRVTAEVHRR</sequence>
<feature type="region of interest" description="Disordered" evidence="1">
    <location>
        <begin position="1030"/>
        <end position="1161"/>
    </location>
</feature>
<evidence type="ECO:0000256" key="1">
    <source>
        <dbReference type="SAM" id="MobiDB-lite"/>
    </source>
</evidence>
<feature type="region of interest" description="Disordered" evidence="1">
    <location>
        <begin position="427"/>
        <end position="462"/>
    </location>
</feature>
<keyword evidence="4" id="KW-1185">Reference proteome</keyword>
<feature type="region of interest" description="Disordered" evidence="1">
    <location>
        <begin position="522"/>
        <end position="823"/>
    </location>
</feature>
<dbReference type="GO" id="GO:0006351">
    <property type="term" value="P:DNA-templated transcription"/>
    <property type="evidence" value="ECO:0007669"/>
    <property type="project" value="InterPro"/>
</dbReference>
<dbReference type="RefSeq" id="XP_029219320.1">
    <property type="nucleotide sequence ID" value="XM_029364612.1"/>
</dbReference>
<dbReference type="KEGG" id="bbes:BESB_061980"/>
<dbReference type="OrthoDB" id="1742074at2759"/>
<protein>
    <submittedName>
        <fullName evidence="3">Transcription factor s-ii (Tfiis), central domain-containing protein</fullName>
    </submittedName>
</protein>
<feature type="compositionally biased region" description="Low complexity" evidence="1">
    <location>
        <begin position="620"/>
        <end position="630"/>
    </location>
</feature>
<feature type="compositionally biased region" description="Basic and acidic residues" evidence="1">
    <location>
        <begin position="523"/>
        <end position="544"/>
    </location>
</feature>